<evidence type="ECO:0000256" key="1">
    <source>
        <dbReference type="SAM" id="MobiDB-lite"/>
    </source>
</evidence>
<accession>C0HHB4</accession>
<evidence type="ECO:0000313" key="2">
    <source>
        <dbReference type="EMBL" id="ACN26417.1"/>
    </source>
</evidence>
<dbReference type="AlphaFoldDB" id="C0HHB4"/>
<proteinExistence type="evidence at transcript level"/>
<dbReference type="EMBL" id="BT061720">
    <property type="protein sequence ID" value="ACN26417.1"/>
    <property type="molecule type" value="mRNA"/>
</dbReference>
<organism evidence="2">
    <name type="scientific">Zea mays</name>
    <name type="common">Maize</name>
    <dbReference type="NCBI Taxonomy" id="4577"/>
    <lineage>
        <taxon>Eukaryota</taxon>
        <taxon>Viridiplantae</taxon>
        <taxon>Streptophyta</taxon>
        <taxon>Embryophyta</taxon>
        <taxon>Tracheophyta</taxon>
        <taxon>Spermatophyta</taxon>
        <taxon>Magnoliopsida</taxon>
        <taxon>Liliopsida</taxon>
        <taxon>Poales</taxon>
        <taxon>Poaceae</taxon>
        <taxon>PACMAD clade</taxon>
        <taxon>Panicoideae</taxon>
        <taxon>Andropogonodae</taxon>
        <taxon>Andropogoneae</taxon>
        <taxon>Tripsacinae</taxon>
        <taxon>Zea</taxon>
    </lineage>
</organism>
<dbReference type="HOGENOM" id="CLU_1404317_0_0_1"/>
<feature type="region of interest" description="Disordered" evidence="1">
    <location>
        <begin position="1"/>
        <end position="84"/>
    </location>
</feature>
<reference evidence="2" key="1">
    <citation type="journal article" date="2009" name="PLoS Genet.">
        <title>Sequencing, mapping, and analysis of 27,455 maize full-length cDNAs.</title>
        <authorList>
            <person name="Soderlund C."/>
            <person name="Descour A."/>
            <person name="Kudrna D."/>
            <person name="Bomhoff M."/>
            <person name="Boyd L."/>
            <person name="Currie J."/>
            <person name="Angelova A."/>
            <person name="Collura K."/>
            <person name="Wissotski M."/>
            <person name="Ashley E."/>
            <person name="Morrow D."/>
            <person name="Fernandes J."/>
            <person name="Walbot V."/>
            <person name="Yu Y."/>
        </authorList>
    </citation>
    <scope>NUCLEOTIDE SEQUENCE</scope>
    <source>
        <strain evidence="2">B73</strain>
    </source>
</reference>
<protein>
    <submittedName>
        <fullName evidence="2">Uncharacterized protein</fullName>
    </submittedName>
</protein>
<sequence length="194" mass="21458">MQQPRPPSWAFFPRRKGPTQTDEQFRSDQLAKSIYETNEETPVQPADSDATRTCPTRRPSDASRTSPHPPPANGKTRARGTSHMQSRMQMHHVVADRRRHYVEAVPRGLLVVLPATATAAAATMANGHGHGRRRALVATLGGPRRRGSACGCETRFCVPLLLALRHCGRVCITCQYCSVRPEQSERCKTTSSCE</sequence>
<name>C0HHB4_MAIZE</name>